<dbReference type="EMBL" id="HBEY01026766">
    <property type="protein sequence ID" value="CAD8609283.1"/>
    <property type="molecule type" value="Transcribed_RNA"/>
</dbReference>
<dbReference type="PROSITE" id="PS50013">
    <property type="entry name" value="CHROMO_2"/>
    <property type="match status" value="1"/>
</dbReference>
<dbReference type="SUPFAM" id="SSF55729">
    <property type="entry name" value="Acyl-CoA N-acyltransferases (Nat)"/>
    <property type="match status" value="1"/>
</dbReference>
<evidence type="ECO:0000256" key="2">
    <source>
        <dbReference type="ARBA" id="ARBA00023242"/>
    </source>
</evidence>
<evidence type="ECO:0000313" key="5">
    <source>
        <dbReference type="EMBL" id="CAD8609283.1"/>
    </source>
</evidence>
<keyword evidence="2" id="KW-0539">Nucleus</keyword>
<organism evidence="5">
    <name type="scientific">Coccolithus braarudii</name>
    <dbReference type="NCBI Taxonomy" id="221442"/>
    <lineage>
        <taxon>Eukaryota</taxon>
        <taxon>Haptista</taxon>
        <taxon>Haptophyta</taxon>
        <taxon>Prymnesiophyceae</taxon>
        <taxon>Coccolithales</taxon>
        <taxon>Coccolithaceae</taxon>
        <taxon>Coccolithus</taxon>
    </lineage>
</organism>
<dbReference type="InterPro" id="IPR000953">
    <property type="entry name" value="Chromo/chromo_shadow_dom"/>
</dbReference>
<comment type="subcellular location">
    <subcellularLocation>
        <location evidence="1">Nucleus</location>
    </subcellularLocation>
</comment>
<dbReference type="PROSITE" id="PS00598">
    <property type="entry name" value="CHROMO_1"/>
    <property type="match status" value="1"/>
</dbReference>
<dbReference type="SMART" id="SM00298">
    <property type="entry name" value="CHROMO"/>
    <property type="match status" value="1"/>
</dbReference>
<dbReference type="InterPro" id="IPR044251">
    <property type="entry name" value="LHP1-like"/>
</dbReference>
<accession>A0A7S0Q3R0</accession>
<feature type="region of interest" description="Disordered" evidence="3">
    <location>
        <begin position="351"/>
        <end position="383"/>
    </location>
</feature>
<dbReference type="AlphaFoldDB" id="A0A7S0Q3R0"/>
<dbReference type="Pfam" id="PF00385">
    <property type="entry name" value="Chromo"/>
    <property type="match status" value="1"/>
</dbReference>
<dbReference type="Gene3D" id="3.40.630.30">
    <property type="match status" value="1"/>
</dbReference>
<name>A0A7S0Q3R0_9EUKA</name>
<dbReference type="InterPro" id="IPR023780">
    <property type="entry name" value="Chromo_domain"/>
</dbReference>
<proteinExistence type="predicted"/>
<reference evidence="5" key="1">
    <citation type="submission" date="2021-01" db="EMBL/GenBank/DDBJ databases">
        <authorList>
            <person name="Corre E."/>
            <person name="Pelletier E."/>
            <person name="Niang G."/>
            <person name="Scheremetjew M."/>
            <person name="Finn R."/>
            <person name="Kale V."/>
            <person name="Holt S."/>
            <person name="Cochrane G."/>
            <person name="Meng A."/>
            <person name="Brown T."/>
            <person name="Cohen L."/>
        </authorList>
    </citation>
    <scope>NUCLEOTIDE SEQUENCE</scope>
    <source>
        <strain evidence="5">PLY182g</strain>
    </source>
</reference>
<evidence type="ECO:0000259" key="4">
    <source>
        <dbReference type="PROSITE" id="PS50013"/>
    </source>
</evidence>
<feature type="region of interest" description="Disordered" evidence="3">
    <location>
        <begin position="430"/>
        <end position="492"/>
    </location>
</feature>
<dbReference type="CDD" id="cd00024">
    <property type="entry name" value="CD_CSD"/>
    <property type="match status" value="1"/>
</dbReference>
<gene>
    <name evidence="5" type="ORF">CPEL01642_LOCUS12661</name>
</gene>
<dbReference type="SUPFAM" id="SSF54160">
    <property type="entry name" value="Chromo domain-like"/>
    <property type="match status" value="1"/>
</dbReference>
<dbReference type="PANTHER" id="PTHR47240">
    <property type="entry name" value="CHROMO DOMAIN-CONTAINING PROTEIN LHP1"/>
    <property type="match status" value="1"/>
</dbReference>
<evidence type="ECO:0000256" key="1">
    <source>
        <dbReference type="ARBA" id="ARBA00004123"/>
    </source>
</evidence>
<sequence>MTVQTLSDARPGVMLRDVEHRNGVDPSHDANGFVVKIREATDQTHSLPLKASVMEPASPDDICTTEDAREASAEGGPSDLSKDTRTKFKSVTLKVKGVGDEMHRSNLVVHEAICCLAKLLQRWPALQLRVADCDMEMNEALKLYRDMNHLSLAGGITCEQVLHHVQSHTILLYYRASDSEPQLAVTAATFSMRDKTMMLRLLATHPRMTRKGFARITVHFLKELCRALRKTEILVYTYPSSAPFYKAMNFRHTRSDLQKPVVAAPAAAIDASAEEVAAAQQQARSDAREARRVFSAQENEMIYHVQSALEHVIDVGFKKEAIVHPYACTRRRASQPAAPAAREAQSKALVAEASANAARRADSRASRSATEFPPPESLASRCGASSLAGCSASSLDSTAWCAAVSPLYTSPQVMRSADSAAASGLPTIGDVVESTPACRTSSDKRSAGALDEDGSTSNGTAGAHADEAGPSAEDAEGEGVSENGAVPQRKRKLAKGEYHVETIVGVRSVGGEIQYLIKWAGWGSNANTWESESNLRNLSVEIDAFESALKSARTCPQPV</sequence>
<dbReference type="PANTHER" id="PTHR47240:SF2">
    <property type="entry name" value="CHROMO DOMAIN-CONTAINING PROTEIN LHP1"/>
    <property type="match status" value="1"/>
</dbReference>
<dbReference type="Gene3D" id="2.40.50.40">
    <property type="match status" value="1"/>
</dbReference>
<dbReference type="GO" id="GO:0005634">
    <property type="term" value="C:nucleus"/>
    <property type="evidence" value="ECO:0007669"/>
    <property type="project" value="UniProtKB-SubCell"/>
</dbReference>
<evidence type="ECO:0000256" key="3">
    <source>
        <dbReference type="SAM" id="MobiDB-lite"/>
    </source>
</evidence>
<protein>
    <recommendedName>
        <fullName evidence="4">Chromo domain-containing protein</fullName>
    </recommendedName>
</protein>
<feature type="domain" description="Chromo" evidence="4">
    <location>
        <begin position="498"/>
        <end position="557"/>
    </location>
</feature>
<dbReference type="InterPro" id="IPR016197">
    <property type="entry name" value="Chromo-like_dom_sf"/>
</dbReference>
<dbReference type="InterPro" id="IPR023779">
    <property type="entry name" value="Chromodomain_CS"/>
</dbReference>
<dbReference type="GO" id="GO:0031507">
    <property type="term" value="P:heterochromatin formation"/>
    <property type="evidence" value="ECO:0007669"/>
    <property type="project" value="InterPro"/>
</dbReference>
<dbReference type="InterPro" id="IPR016181">
    <property type="entry name" value="Acyl_CoA_acyltransferase"/>
</dbReference>